<dbReference type="Proteomes" id="UP001172101">
    <property type="component" value="Unassembled WGS sequence"/>
</dbReference>
<sequence>MVMGAFRSYSHSTSVERIPRNPNLRSGFRGRLQHIFNVIASNPSSVLVILYYQGHSGLDNRNELVLSNGNGQSMHWADVADAVISARCDVLTILNCCHAGAAMNTPFPARRNINYERYIKEIMMAVPWNMNTIWGGRLGFAACLEQALREQYHEWQRGFTGQPRHWAEAISRIQGMESGYLVQEGNGLDRNGSLHLGHMWA</sequence>
<dbReference type="AlphaFoldDB" id="A0AA40ECC2"/>
<proteinExistence type="predicted"/>
<gene>
    <name evidence="1" type="ORF">B0T26DRAFT_671007</name>
</gene>
<name>A0AA40ECC2_9PEZI</name>
<protein>
    <submittedName>
        <fullName evidence="1">Uncharacterized protein</fullName>
    </submittedName>
</protein>
<dbReference type="GeneID" id="85322532"/>
<dbReference type="EMBL" id="JAUIRO010000001">
    <property type="protein sequence ID" value="KAK0734765.1"/>
    <property type="molecule type" value="Genomic_DNA"/>
</dbReference>
<evidence type="ECO:0000313" key="2">
    <source>
        <dbReference type="Proteomes" id="UP001172101"/>
    </source>
</evidence>
<evidence type="ECO:0000313" key="1">
    <source>
        <dbReference type="EMBL" id="KAK0734765.1"/>
    </source>
</evidence>
<organism evidence="1 2">
    <name type="scientific">Lasiosphaeria miniovina</name>
    <dbReference type="NCBI Taxonomy" id="1954250"/>
    <lineage>
        <taxon>Eukaryota</taxon>
        <taxon>Fungi</taxon>
        <taxon>Dikarya</taxon>
        <taxon>Ascomycota</taxon>
        <taxon>Pezizomycotina</taxon>
        <taxon>Sordariomycetes</taxon>
        <taxon>Sordariomycetidae</taxon>
        <taxon>Sordariales</taxon>
        <taxon>Lasiosphaeriaceae</taxon>
        <taxon>Lasiosphaeria</taxon>
    </lineage>
</organism>
<dbReference type="RefSeq" id="XP_060303642.1">
    <property type="nucleotide sequence ID" value="XM_060439262.1"/>
</dbReference>
<keyword evidence="2" id="KW-1185">Reference proteome</keyword>
<comment type="caution">
    <text evidence="1">The sequence shown here is derived from an EMBL/GenBank/DDBJ whole genome shotgun (WGS) entry which is preliminary data.</text>
</comment>
<accession>A0AA40ECC2</accession>
<reference evidence="1" key="1">
    <citation type="submission" date="2023-06" db="EMBL/GenBank/DDBJ databases">
        <title>Genome-scale phylogeny and comparative genomics of the fungal order Sordariales.</title>
        <authorList>
            <consortium name="Lawrence Berkeley National Laboratory"/>
            <person name="Hensen N."/>
            <person name="Bonometti L."/>
            <person name="Westerberg I."/>
            <person name="Brannstrom I.O."/>
            <person name="Guillou S."/>
            <person name="Cros-Aarteil S."/>
            <person name="Calhoun S."/>
            <person name="Haridas S."/>
            <person name="Kuo A."/>
            <person name="Mondo S."/>
            <person name="Pangilinan J."/>
            <person name="Riley R."/>
            <person name="LaButti K."/>
            <person name="Andreopoulos B."/>
            <person name="Lipzen A."/>
            <person name="Chen C."/>
            <person name="Yanf M."/>
            <person name="Daum C."/>
            <person name="Ng V."/>
            <person name="Clum A."/>
            <person name="Steindorff A."/>
            <person name="Ohm R."/>
            <person name="Martin F."/>
            <person name="Silar P."/>
            <person name="Natvig D."/>
            <person name="Lalanne C."/>
            <person name="Gautier V."/>
            <person name="Ament-velasquez S.L."/>
            <person name="Kruys A."/>
            <person name="Hutchinson M.I."/>
            <person name="Powell A.J."/>
            <person name="Barry K."/>
            <person name="Miller A.N."/>
            <person name="Grigoriev I.V."/>
            <person name="Debuchy R."/>
            <person name="Gladieux P."/>
            <person name="Thoren M.H."/>
            <person name="Johannesson H."/>
        </authorList>
    </citation>
    <scope>NUCLEOTIDE SEQUENCE</scope>
    <source>
        <strain evidence="1">SMH2392-1A</strain>
    </source>
</reference>